<organism evidence="1 2">
    <name type="scientific">Senna tora</name>
    <dbReference type="NCBI Taxonomy" id="362788"/>
    <lineage>
        <taxon>Eukaryota</taxon>
        <taxon>Viridiplantae</taxon>
        <taxon>Streptophyta</taxon>
        <taxon>Embryophyta</taxon>
        <taxon>Tracheophyta</taxon>
        <taxon>Spermatophyta</taxon>
        <taxon>Magnoliopsida</taxon>
        <taxon>eudicotyledons</taxon>
        <taxon>Gunneridae</taxon>
        <taxon>Pentapetalae</taxon>
        <taxon>rosids</taxon>
        <taxon>fabids</taxon>
        <taxon>Fabales</taxon>
        <taxon>Fabaceae</taxon>
        <taxon>Caesalpinioideae</taxon>
        <taxon>Cassia clade</taxon>
        <taxon>Senna</taxon>
    </lineage>
</organism>
<comment type="caution">
    <text evidence="1">The sequence shown here is derived from an EMBL/GenBank/DDBJ whole genome shotgun (WGS) entry which is preliminary data.</text>
</comment>
<protein>
    <submittedName>
        <fullName evidence="1">Uncharacterized protein</fullName>
    </submittedName>
</protein>
<sequence length="76" mass="8278">MGCLAICDWKPASVRDQVKALDCLCSNQARSHAQPSRYQLLLSNTSTAPQPSSKSSLSLCDPLTDRHVSATHSEYT</sequence>
<keyword evidence="2" id="KW-1185">Reference proteome</keyword>
<dbReference type="Proteomes" id="UP000634136">
    <property type="component" value="Unassembled WGS sequence"/>
</dbReference>
<name>A0A834XGC9_9FABA</name>
<accession>A0A834XGC9</accession>
<gene>
    <name evidence="1" type="ORF">G2W53_000764</name>
</gene>
<dbReference type="AlphaFoldDB" id="A0A834XGC9"/>
<evidence type="ECO:0000313" key="1">
    <source>
        <dbReference type="EMBL" id="KAF7843859.1"/>
    </source>
</evidence>
<reference evidence="1" key="1">
    <citation type="submission" date="2020-09" db="EMBL/GenBank/DDBJ databases">
        <title>Genome-Enabled Discovery of Anthraquinone Biosynthesis in Senna tora.</title>
        <authorList>
            <person name="Kang S.-H."/>
            <person name="Pandey R.P."/>
            <person name="Lee C.-M."/>
            <person name="Sim J.-S."/>
            <person name="Jeong J.-T."/>
            <person name="Choi B.-S."/>
            <person name="Jung M."/>
            <person name="Ginzburg D."/>
            <person name="Zhao K."/>
            <person name="Won S.Y."/>
            <person name="Oh T.-J."/>
            <person name="Yu Y."/>
            <person name="Kim N.-H."/>
            <person name="Lee O.R."/>
            <person name="Lee T.-H."/>
            <person name="Bashyal P."/>
            <person name="Kim T.-S."/>
            <person name="Lee W.-H."/>
            <person name="Kawkins C."/>
            <person name="Kim C.-K."/>
            <person name="Kim J.S."/>
            <person name="Ahn B.O."/>
            <person name="Rhee S.Y."/>
            <person name="Sohng J.K."/>
        </authorList>
    </citation>
    <scope>NUCLEOTIDE SEQUENCE</scope>
    <source>
        <tissue evidence="1">Leaf</tissue>
    </source>
</reference>
<evidence type="ECO:0000313" key="2">
    <source>
        <dbReference type="Proteomes" id="UP000634136"/>
    </source>
</evidence>
<proteinExistence type="predicted"/>
<dbReference type="EMBL" id="JAAIUW010000001">
    <property type="protein sequence ID" value="KAF7843859.1"/>
    <property type="molecule type" value="Genomic_DNA"/>
</dbReference>